<dbReference type="Proteomes" id="UP000683925">
    <property type="component" value="Unassembled WGS sequence"/>
</dbReference>
<dbReference type="AlphaFoldDB" id="A0A8S1SYB9"/>
<reference evidence="1" key="1">
    <citation type="submission" date="2021-01" db="EMBL/GenBank/DDBJ databases">
        <authorList>
            <consortium name="Genoscope - CEA"/>
            <person name="William W."/>
        </authorList>
    </citation>
    <scope>NUCLEOTIDE SEQUENCE</scope>
</reference>
<evidence type="ECO:0000313" key="1">
    <source>
        <dbReference type="EMBL" id="CAD8146045.1"/>
    </source>
</evidence>
<gene>
    <name evidence="1" type="ORF">POCTA_138.1.T0180101</name>
</gene>
<proteinExistence type="predicted"/>
<organism evidence="1 2">
    <name type="scientific">Paramecium octaurelia</name>
    <dbReference type="NCBI Taxonomy" id="43137"/>
    <lineage>
        <taxon>Eukaryota</taxon>
        <taxon>Sar</taxon>
        <taxon>Alveolata</taxon>
        <taxon>Ciliophora</taxon>
        <taxon>Intramacronucleata</taxon>
        <taxon>Oligohymenophorea</taxon>
        <taxon>Peniculida</taxon>
        <taxon>Parameciidae</taxon>
        <taxon>Paramecium</taxon>
    </lineage>
</organism>
<sequence length="40" mass="4684">MKMVEFFSSDQNSIKDIGMLLNQQITQQKQQVNTNRVNNI</sequence>
<protein>
    <submittedName>
        <fullName evidence="1">Uncharacterized protein</fullName>
    </submittedName>
</protein>
<accession>A0A8S1SYB9</accession>
<comment type="caution">
    <text evidence="1">The sequence shown here is derived from an EMBL/GenBank/DDBJ whole genome shotgun (WGS) entry which is preliminary data.</text>
</comment>
<keyword evidence="2" id="KW-1185">Reference proteome</keyword>
<evidence type="ECO:0000313" key="2">
    <source>
        <dbReference type="Proteomes" id="UP000683925"/>
    </source>
</evidence>
<dbReference type="EMBL" id="CAJJDP010000018">
    <property type="protein sequence ID" value="CAD8146045.1"/>
    <property type="molecule type" value="Genomic_DNA"/>
</dbReference>
<name>A0A8S1SYB9_PAROT</name>